<evidence type="ECO:0000259" key="7">
    <source>
        <dbReference type="Pfam" id="PF04932"/>
    </source>
</evidence>
<dbReference type="PANTHER" id="PTHR37422">
    <property type="entry name" value="TEICHURONIC ACID BIOSYNTHESIS PROTEIN TUAE"/>
    <property type="match status" value="1"/>
</dbReference>
<protein>
    <submittedName>
        <fullName evidence="8">O-antigen ligase family protein</fullName>
    </submittedName>
</protein>
<keyword evidence="8" id="KW-0436">Ligase</keyword>
<feature type="transmembrane region" description="Helical" evidence="6">
    <location>
        <begin position="271"/>
        <end position="296"/>
    </location>
</feature>
<gene>
    <name evidence="8" type="ORF">FXB38_10245</name>
</gene>
<evidence type="ECO:0000256" key="4">
    <source>
        <dbReference type="ARBA" id="ARBA00023136"/>
    </source>
</evidence>
<evidence type="ECO:0000313" key="9">
    <source>
        <dbReference type="Proteomes" id="UP000324853"/>
    </source>
</evidence>
<accession>A0A5S4WVD6</accession>
<proteinExistence type="predicted"/>
<dbReference type="AlphaFoldDB" id="A0A5S4WVD6"/>
<sequence>MSFQGRPMSDRPDREAACGMQDPPERSRPDGLLKVDFQQARSMEFARMADMIPEVISPRSRKDFFSGRSNGCVNLVRYIAGTRNEPGARAIRIGVIDFLVVALALVFPWSTTATTGLALLICIMIAITYGAQEMINGLRRPACALPLLLLGLASVGTFWAHGVPWPERLHAFGKVSKFICFLPLFVHFQNTSRAGLVFAAYLLSNLVLLALSFLVFLSADITSVVGAKAPGVPLKNYLDQSQAFAFIAIVLVSLAAEAVRRQQRPQASSLAALSAAFFANLAFVNIARTAFIYLPVMLALVTVRYVRGWYSLAVLAAICVLAVGAWEMSPNLQFKMVRLMGEVDAFQTNTMFVNGVETGGAERLEFWRKSIGFIRSAPVLGHGTGSTKQLFAAEAAGQTGIEAKVVDNPHNQTLAVAIQWGMLGCVVLYGMWGAHLLLFQEGLSGRKGTLLAWIGLIAVAQNVLSSLLNSHLFDFYQGWLYLFVVAIVGGQLQAKRRCTEDSQS</sequence>
<feature type="transmembrane region" description="Helical" evidence="6">
    <location>
        <begin position="90"/>
        <end position="107"/>
    </location>
</feature>
<feature type="transmembrane region" description="Helical" evidence="6">
    <location>
        <begin position="198"/>
        <end position="221"/>
    </location>
</feature>
<feature type="transmembrane region" description="Helical" evidence="6">
    <location>
        <begin position="113"/>
        <end position="131"/>
    </location>
</feature>
<dbReference type="PANTHER" id="PTHR37422:SF13">
    <property type="entry name" value="LIPOPOLYSACCHARIDE BIOSYNTHESIS PROTEIN PA4999-RELATED"/>
    <property type="match status" value="1"/>
</dbReference>
<name>A0A5S4WVD6_9BRAD</name>
<feature type="transmembrane region" description="Helical" evidence="6">
    <location>
        <begin position="143"/>
        <end position="163"/>
    </location>
</feature>
<evidence type="ECO:0000256" key="5">
    <source>
        <dbReference type="SAM" id="MobiDB-lite"/>
    </source>
</evidence>
<comment type="caution">
    <text evidence="8">The sequence shown here is derived from an EMBL/GenBank/DDBJ whole genome shotgun (WGS) entry which is preliminary data.</text>
</comment>
<feature type="transmembrane region" description="Helical" evidence="6">
    <location>
        <begin position="414"/>
        <end position="438"/>
    </location>
</feature>
<keyword evidence="9" id="KW-1185">Reference proteome</keyword>
<dbReference type="GO" id="GO:0016020">
    <property type="term" value="C:membrane"/>
    <property type="evidence" value="ECO:0007669"/>
    <property type="project" value="UniProtKB-SubCell"/>
</dbReference>
<dbReference type="EMBL" id="VSSR01000016">
    <property type="protein sequence ID" value="TYL85895.1"/>
    <property type="molecule type" value="Genomic_DNA"/>
</dbReference>
<evidence type="ECO:0000256" key="2">
    <source>
        <dbReference type="ARBA" id="ARBA00022692"/>
    </source>
</evidence>
<dbReference type="Proteomes" id="UP000324853">
    <property type="component" value="Unassembled WGS sequence"/>
</dbReference>
<reference evidence="8 9" key="1">
    <citation type="submission" date="2019-08" db="EMBL/GenBank/DDBJ databases">
        <title>Bradyrhizobium hipponensis sp. nov., a rhizobium isolated from a Lupinus angustifolius root nodule in Tunisia.</title>
        <authorList>
            <person name="Off K."/>
            <person name="Rejili M."/>
            <person name="Mars M."/>
            <person name="Brachmann A."/>
            <person name="Marin M."/>
        </authorList>
    </citation>
    <scope>NUCLEOTIDE SEQUENCE [LARGE SCALE GENOMIC DNA]</scope>
    <source>
        <strain evidence="8 9">CTAW11</strain>
    </source>
</reference>
<keyword evidence="2 6" id="KW-0812">Transmembrane</keyword>
<dbReference type="InterPro" id="IPR007016">
    <property type="entry name" value="O-antigen_ligase-rel_domated"/>
</dbReference>
<comment type="subcellular location">
    <subcellularLocation>
        <location evidence="1">Membrane</location>
        <topology evidence="1">Multi-pass membrane protein</topology>
    </subcellularLocation>
</comment>
<evidence type="ECO:0000313" key="8">
    <source>
        <dbReference type="EMBL" id="TYL85895.1"/>
    </source>
</evidence>
<keyword evidence="4 6" id="KW-0472">Membrane</keyword>
<feature type="transmembrane region" description="Helical" evidence="6">
    <location>
        <begin position="308"/>
        <end position="326"/>
    </location>
</feature>
<organism evidence="8 9">
    <name type="scientific">Bradyrhizobium cytisi</name>
    <dbReference type="NCBI Taxonomy" id="515489"/>
    <lineage>
        <taxon>Bacteria</taxon>
        <taxon>Pseudomonadati</taxon>
        <taxon>Pseudomonadota</taxon>
        <taxon>Alphaproteobacteria</taxon>
        <taxon>Hyphomicrobiales</taxon>
        <taxon>Nitrobacteraceae</taxon>
        <taxon>Bradyrhizobium</taxon>
    </lineage>
</organism>
<dbReference type="GO" id="GO:0016874">
    <property type="term" value="F:ligase activity"/>
    <property type="evidence" value="ECO:0007669"/>
    <property type="project" value="UniProtKB-KW"/>
</dbReference>
<feature type="transmembrane region" description="Helical" evidence="6">
    <location>
        <begin position="169"/>
        <end position="186"/>
    </location>
</feature>
<evidence type="ECO:0000256" key="1">
    <source>
        <dbReference type="ARBA" id="ARBA00004141"/>
    </source>
</evidence>
<feature type="transmembrane region" description="Helical" evidence="6">
    <location>
        <begin position="241"/>
        <end position="259"/>
    </location>
</feature>
<keyword evidence="3 6" id="KW-1133">Transmembrane helix</keyword>
<dbReference type="Pfam" id="PF04932">
    <property type="entry name" value="Wzy_C"/>
    <property type="match status" value="1"/>
</dbReference>
<feature type="domain" description="O-antigen ligase-related" evidence="7">
    <location>
        <begin position="275"/>
        <end position="428"/>
    </location>
</feature>
<evidence type="ECO:0000256" key="3">
    <source>
        <dbReference type="ARBA" id="ARBA00022989"/>
    </source>
</evidence>
<dbReference type="OrthoDB" id="8233078at2"/>
<feature type="transmembrane region" description="Helical" evidence="6">
    <location>
        <begin position="450"/>
        <end position="468"/>
    </location>
</feature>
<feature type="region of interest" description="Disordered" evidence="5">
    <location>
        <begin position="1"/>
        <end position="30"/>
    </location>
</feature>
<evidence type="ECO:0000256" key="6">
    <source>
        <dbReference type="SAM" id="Phobius"/>
    </source>
</evidence>
<dbReference type="InterPro" id="IPR051533">
    <property type="entry name" value="WaaL-like"/>
</dbReference>